<sequence>MSGARSVAAQWIVRCVRQPAFVSVSPAGRCLLVAGDRGDRPEVAAEITRSDARILLAALDGRQDISLAAMHYGEDRRVRVLHTAEVVELSIMDFRDLLGRWLLDSARVPELAESMRAALAEAMAS</sequence>
<gene>
    <name evidence="1" type="ORF">UA74_29385</name>
</gene>
<reference evidence="2" key="1">
    <citation type="submission" date="2016-06" db="EMBL/GenBank/DDBJ databases">
        <title>Complete genome sequence of Actinoalloteichus fjordicus DSM 46855 (=ADI127-17), type strain of the new species Actinoalloteichus fjordicus.</title>
        <authorList>
            <person name="Ruckert C."/>
            <person name="Nouioui I."/>
            <person name="Willmese J."/>
            <person name="van Wezel G."/>
            <person name="Klenk H.-P."/>
            <person name="Kalinowski J."/>
            <person name="Zotchev S.B."/>
        </authorList>
    </citation>
    <scope>NUCLEOTIDE SEQUENCE [LARGE SCALE GENOMIC DNA]</scope>
    <source>
        <strain evidence="2">ADI127-7</strain>
    </source>
</reference>
<evidence type="ECO:0000313" key="1">
    <source>
        <dbReference type="EMBL" id="APU17869.1"/>
    </source>
</evidence>
<dbReference type="KEGG" id="acad:UA74_29385"/>
<proteinExistence type="predicted"/>
<name>A0AAC9PUN3_9PSEU</name>
<keyword evidence="2" id="KW-1185">Reference proteome</keyword>
<dbReference type="Proteomes" id="UP000185511">
    <property type="component" value="Chromosome"/>
</dbReference>
<dbReference type="EMBL" id="CP016076">
    <property type="protein sequence ID" value="APU17869.1"/>
    <property type="molecule type" value="Genomic_DNA"/>
</dbReference>
<accession>A0AAC9PUN3</accession>
<organism evidence="1 2">
    <name type="scientific">Actinoalloteichus fjordicus</name>
    <dbReference type="NCBI Taxonomy" id="1612552"/>
    <lineage>
        <taxon>Bacteria</taxon>
        <taxon>Bacillati</taxon>
        <taxon>Actinomycetota</taxon>
        <taxon>Actinomycetes</taxon>
        <taxon>Pseudonocardiales</taxon>
        <taxon>Pseudonocardiaceae</taxon>
        <taxon>Actinoalloteichus</taxon>
    </lineage>
</organism>
<dbReference type="AlphaFoldDB" id="A0AAC9PUN3"/>
<protein>
    <submittedName>
        <fullName evidence="1">Uncharacterized protein</fullName>
    </submittedName>
</protein>
<evidence type="ECO:0000313" key="2">
    <source>
        <dbReference type="Proteomes" id="UP000185511"/>
    </source>
</evidence>
<dbReference type="RefSeq" id="WP_075743103.1">
    <property type="nucleotide sequence ID" value="NZ_CP016076.1"/>
</dbReference>